<dbReference type="AlphaFoldDB" id="A0A0L8FWY2"/>
<evidence type="ECO:0000313" key="2">
    <source>
        <dbReference type="EMBL" id="KOF68895.1"/>
    </source>
</evidence>
<protein>
    <submittedName>
        <fullName evidence="2">Uncharacterized protein</fullName>
    </submittedName>
</protein>
<accession>A0A0L8FWY2</accession>
<sequence>MSRYTNVRVDISEEQKQKLQNDQTGGPVSIYLGYLNGADTLALTKSQVNKLVKAYESGKGITIKMSKLLYLKKESGLYDSEGLLLGANSQQNIPILGMILKAPPLGGEQSYRLQKVPEIQQILHDESEKQQNLRKKYRAIKVISKVDFALSSVSMGLGVFGAGLLSTIVTAPIVIVMELTALETELQSIIGGQINKRTMQKVGKHEKVKMLAEAKLNTISDFISKALTVNKVSV</sequence>
<reference evidence="2" key="1">
    <citation type="submission" date="2015-07" db="EMBL/GenBank/DDBJ databases">
        <title>MeaNS - Measles Nucleotide Surveillance Program.</title>
        <authorList>
            <person name="Tran T."/>
            <person name="Druce J."/>
        </authorList>
    </citation>
    <scope>NUCLEOTIDE SEQUENCE</scope>
    <source>
        <strain evidence="2">UCB-OBI-ISO-001</strain>
        <tissue evidence="2">Gonad</tissue>
    </source>
</reference>
<name>A0A0L8FWY2_OCTBM</name>
<keyword evidence="1" id="KW-0812">Transmembrane</keyword>
<organism evidence="2">
    <name type="scientific">Octopus bimaculoides</name>
    <name type="common">California two-spotted octopus</name>
    <dbReference type="NCBI Taxonomy" id="37653"/>
    <lineage>
        <taxon>Eukaryota</taxon>
        <taxon>Metazoa</taxon>
        <taxon>Spiralia</taxon>
        <taxon>Lophotrochozoa</taxon>
        <taxon>Mollusca</taxon>
        <taxon>Cephalopoda</taxon>
        <taxon>Coleoidea</taxon>
        <taxon>Octopodiformes</taxon>
        <taxon>Octopoda</taxon>
        <taxon>Incirrata</taxon>
        <taxon>Octopodidae</taxon>
        <taxon>Octopus</taxon>
    </lineage>
</organism>
<keyword evidence="1" id="KW-0472">Membrane</keyword>
<evidence type="ECO:0000256" key="1">
    <source>
        <dbReference type="SAM" id="Phobius"/>
    </source>
</evidence>
<proteinExistence type="predicted"/>
<gene>
    <name evidence="2" type="ORF">OCBIM_22006312mg</name>
</gene>
<dbReference type="EMBL" id="KQ425873">
    <property type="protein sequence ID" value="KOF68895.1"/>
    <property type="molecule type" value="Genomic_DNA"/>
</dbReference>
<feature type="transmembrane region" description="Helical" evidence="1">
    <location>
        <begin position="148"/>
        <end position="175"/>
    </location>
</feature>
<keyword evidence="1" id="KW-1133">Transmembrane helix</keyword>